<dbReference type="EMBL" id="CP129971">
    <property type="protein sequence ID" value="WMN12862.1"/>
    <property type="molecule type" value="Genomic_DNA"/>
</dbReference>
<gene>
    <name evidence="1" type="ORF">QYS49_34840</name>
</gene>
<reference evidence="1 2" key="1">
    <citation type="submission" date="2023-08" db="EMBL/GenBank/DDBJ databases">
        <title>Comparative genomics and taxonomic characterization of three novel marine species of genus Marivirga.</title>
        <authorList>
            <person name="Muhammad N."/>
            <person name="Kim S.-G."/>
        </authorList>
    </citation>
    <scope>NUCLEOTIDE SEQUENCE [LARGE SCALE GENOMIC DNA]</scope>
    <source>
        <strain evidence="1 2">BDSF4-3</strain>
    </source>
</reference>
<dbReference type="Proteomes" id="UP001230496">
    <property type="component" value="Chromosome"/>
</dbReference>
<name>A0AA51NCI1_9BACT</name>
<keyword evidence="2" id="KW-1185">Reference proteome</keyword>
<protein>
    <submittedName>
        <fullName evidence="1">Uncharacterized protein</fullName>
    </submittedName>
</protein>
<organism evidence="1 2">
    <name type="scientific">Marivirga salinarum</name>
    <dbReference type="NCBI Taxonomy" id="3059078"/>
    <lineage>
        <taxon>Bacteria</taxon>
        <taxon>Pseudomonadati</taxon>
        <taxon>Bacteroidota</taxon>
        <taxon>Cytophagia</taxon>
        <taxon>Cytophagales</taxon>
        <taxon>Marivirgaceae</taxon>
        <taxon>Marivirga</taxon>
    </lineage>
</organism>
<dbReference type="KEGG" id="msaa:QYS49_34840"/>
<dbReference type="AlphaFoldDB" id="A0AA51NCI1"/>
<evidence type="ECO:0000313" key="1">
    <source>
        <dbReference type="EMBL" id="WMN12862.1"/>
    </source>
</evidence>
<dbReference type="RefSeq" id="WP_308351220.1">
    <property type="nucleotide sequence ID" value="NZ_CP129971.1"/>
</dbReference>
<evidence type="ECO:0000313" key="2">
    <source>
        <dbReference type="Proteomes" id="UP001230496"/>
    </source>
</evidence>
<sequence>MKNIVLLMLSLLLFNCGKEEKLSTSEANALTFLNENKAFIEGATLSPANVFRNLKSSKSLEYGKVNMEYFFDINDNYNFNLISLVTDCGINEIPDSDERNFFSQQSIDYSIGFRDIKNLSSREYTVDKRIYYVLSLYYEKEGVKRTETDFSLLMCNENIDFNFPDLTRNDRATNDTLFVVFDNETRLNDFKFNIDALID</sequence>
<accession>A0AA51NCI1</accession>
<proteinExistence type="predicted"/>